<organism evidence="1 2">
    <name type="scientific">Sphingomonas oleivorans</name>
    <dbReference type="NCBI Taxonomy" id="1735121"/>
    <lineage>
        <taxon>Bacteria</taxon>
        <taxon>Pseudomonadati</taxon>
        <taxon>Pseudomonadota</taxon>
        <taxon>Alphaproteobacteria</taxon>
        <taxon>Sphingomonadales</taxon>
        <taxon>Sphingomonadaceae</taxon>
        <taxon>Sphingomonas</taxon>
    </lineage>
</organism>
<name>A0A2T5G1A1_9SPHN</name>
<dbReference type="AlphaFoldDB" id="A0A2T5G1A1"/>
<evidence type="ECO:0000313" key="1">
    <source>
        <dbReference type="EMBL" id="PTQ12923.1"/>
    </source>
</evidence>
<comment type="caution">
    <text evidence="1">The sequence shown here is derived from an EMBL/GenBank/DDBJ whole genome shotgun (WGS) entry which is preliminary data.</text>
</comment>
<keyword evidence="2" id="KW-1185">Reference proteome</keyword>
<protein>
    <submittedName>
        <fullName evidence="1">Uncharacterized protein</fullName>
    </submittedName>
</protein>
<dbReference type="RefSeq" id="WP_107966160.1">
    <property type="nucleotide sequence ID" value="NZ_NWBU01000004.1"/>
</dbReference>
<dbReference type="EMBL" id="NWBU01000004">
    <property type="protein sequence ID" value="PTQ12923.1"/>
    <property type="molecule type" value="Genomic_DNA"/>
</dbReference>
<dbReference type="Proteomes" id="UP000244162">
    <property type="component" value="Unassembled WGS sequence"/>
</dbReference>
<reference evidence="1 2" key="1">
    <citation type="submission" date="2017-09" db="EMBL/GenBank/DDBJ databases">
        <title>Sphingomonas panjinensis sp.nov., isolated from oil-contaminated soil.</title>
        <authorList>
            <person name="Wang L."/>
            <person name="Chen L."/>
        </authorList>
    </citation>
    <scope>NUCLEOTIDE SEQUENCE [LARGE SCALE GENOMIC DNA]</scope>
    <source>
        <strain evidence="1 2">FW-11</strain>
    </source>
</reference>
<accession>A0A2T5G1A1</accession>
<sequence length="71" mass="7750">MKDELIALAEETQGRVYQLDRYVRGDLMAEGAKVRASSEVEAMDKAARLFADSPDSAFKLRARAAMEAGNG</sequence>
<gene>
    <name evidence="1" type="ORF">CLG96_01920</name>
</gene>
<evidence type="ECO:0000313" key="2">
    <source>
        <dbReference type="Proteomes" id="UP000244162"/>
    </source>
</evidence>
<proteinExistence type="predicted"/>